<organism evidence="3">
    <name type="scientific">Candidatus Thalassarchaea marina</name>
    <dbReference type="NCBI Taxonomy" id="1680828"/>
    <lineage>
        <taxon>Archaea</taxon>
        <taxon>Methanobacteriati</taxon>
        <taxon>Thermoplasmatota</taxon>
        <taxon>Candidatus Poseidoniia</taxon>
        <taxon>Candidatus Poseidoniia incertae sedis</taxon>
    </lineage>
</organism>
<evidence type="ECO:0000259" key="2">
    <source>
        <dbReference type="Pfam" id="PF24894"/>
    </source>
</evidence>
<dbReference type="SUPFAM" id="SSF53448">
    <property type="entry name" value="Nucleotide-diphospho-sugar transferases"/>
    <property type="match status" value="1"/>
</dbReference>
<evidence type="ECO:0000259" key="1">
    <source>
        <dbReference type="Pfam" id="PF00483"/>
    </source>
</evidence>
<dbReference type="Gene3D" id="2.160.10.10">
    <property type="entry name" value="Hexapeptide repeat proteins"/>
    <property type="match status" value="1"/>
</dbReference>
<dbReference type="InterPro" id="IPR050486">
    <property type="entry name" value="Mannose-1P_guanyltransferase"/>
</dbReference>
<feature type="domain" description="Glucose-1-phosphate adenylyltransferase/Bifunctional protein GlmU-like C-terminal hexapeptide" evidence="2">
    <location>
        <begin position="247"/>
        <end position="311"/>
    </location>
</feature>
<feature type="domain" description="Nucleotidyl transferase" evidence="1">
    <location>
        <begin position="4"/>
        <end position="228"/>
    </location>
</feature>
<dbReference type="CDD" id="cd04181">
    <property type="entry name" value="NTP_transferase"/>
    <property type="match status" value="1"/>
</dbReference>
<dbReference type="Pfam" id="PF24894">
    <property type="entry name" value="Hexapep_GlmU"/>
    <property type="match status" value="1"/>
</dbReference>
<dbReference type="EMBL" id="KP211851">
    <property type="protein sequence ID" value="ANV79744.1"/>
    <property type="molecule type" value="Genomic_DNA"/>
</dbReference>
<dbReference type="Gene3D" id="3.90.550.10">
    <property type="entry name" value="Spore Coat Polysaccharide Biosynthesis Protein SpsA, Chain A"/>
    <property type="match status" value="1"/>
</dbReference>
<dbReference type="InterPro" id="IPR029044">
    <property type="entry name" value="Nucleotide-diphossugar_trans"/>
</dbReference>
<keyword evidence="3" id="KW-0396">Initiation factor</keyword>
<name>A0A1B1TBT3_9ARCH</name>
<proteinExistence type="predicted"/>
<protein>
    <submittedName>
        <fullName evidence="3">Translation initiation factor eIF2B subunit (GMPP)</fullName>
    </submittedName>
</protein>
<accession>A0A1B1TBT3</accession>
<reference evidence="3" key="2">
    <citation type="journal article" date="2015" name="ISME J.">
        <title>A new class of marine Euryarchaeota group II from the Mediterranean deep chlorophyll maximum.</title>
        <authorList>
            <person name="Martin-Cuadrado A.B."/>
            <person name="Garcia-Heredia I."/>
            <person name="Molto A.G."/>
            <person name="Lopez-Ubeda R."/>
            <person name="Kimes N."/>
            <person name="Lopez-Garcia P."/>
            <person name="Moreira D."/>
            <person name="Rodriguez-Valera F."/>
        </authorList>
    </citation>
    <scope>NUCLEOTIDE SEQUENCE</scope>
</reference>
<dbReference type="InterPro" id="IPR005835">
    <property type="entry name" value="NTP_transferase_dom"/>
</dbReference>
<dbReference type="Pfam" id="PF00483">
    <property type="entry name" value="NTP_transferase"/>
    <property type="match status" value="1"/>
</dbReference>
<keyword evidence="3" id="KW-0648">Protein biosynthesis</keyword>
<reference evidence="3" key="1">
    <citation type="submission" date="2014-11" db="EMBL/GenBank/DDBJ databases">
        <authorList>
            <person name="Zhu J."/>
            <person name="Qi W."/>
            <person name="Song R."/>
        </authorList>
    </citation>
    <scope>NUCLEOTIDE SEQUENCE</scope>
</reference>
<dbReference type="InterPro" id="IPR056818">
    <property type="entry name" value="GlmU/GlgC-like_hexapep"/>
</dbReference>
<dbReference type="GO" id="GO:0003743">
    <property type="term" value="F:translation initiation factor activity"/>
    <property type="evidence" value="ECO:0007669"/>
    <property type="project" value="UniProtKB-KW"/>
</dbReference>
<sequence length="322" mass="34806">MDVVVLAGGFGTRLRPWTEGRAKPLLPVLDKTLLERVVECVPTKMVDRVIIAAGYSVDEMQSFFSSSNLPFEVIISVEDEPLGTGGAISKTFEHLTGEGPVLILNGDLVSSVDVNDLLAHHKEKNALVTLSLWHVDDPSRFGVCGLDGSGMITKFQEKPEPGTEFSNLINAGCYLIEREVLKSLSSEKHSMERAVFPEIAKTGKMAGLEFKGYFVDAGTPSSFIEAVQVCISNKRFEIGAIHDKHTWISDKVFIHEPYQITGSSISNNVSIGKGCEILDCVILSGAKIGEGCKLQRCLIGESSIIKGGSVISDKVIGHGEIV</sequence>
<evidence type="ECO:0000313" key="3">
    <source>
        <dbReference type="EMBL" id="ANV79744.1"/>
    </source>
</evidence>
<dbReference type="PANTHER" id="PTHR22572">
    <property type="entry name" value="SUGAR-1-PHOSPHATE GUANYL TRANSFERASE"/>
    <property type="match status" value="1"/>
</dbReference>
<dbReference type="AlphaFoldDB" id="A0A1B1TBT3"/>